<dbReference type="InterPro" id="IPR035093">
    <property type="entry name" value="RelE/ParE_toxin_dom_sf"/>
</dbReference>
<evidence type="ECO:0000313" key="8">
    <source>
        <dbReference type="Proteomes" id="UP001589814"/>
    </source>
</evidence>
<dbReference type="RefSeq" id="WP_019953163.1">
    <property type="nucleotide sequence ID" value="NZ_JBHLVX010000029.1"/>
</dbReference>
<accession>A0ABV6G2R4</accession>
<protein>
    <submittedName>
        <fullName evidence="7">UvrD-helicase domain-containing protein</fullName>
    </submittedName>
</protein>
<name>A0ABV6G2R4_9GAMM</name>
<keyword evidence="1 5" id="KW-0547">Nucleotide-binding</keyword>
<evidence type="ECO:0000259" key="6">
    <source>
        <dbReference type="PROSITE" id="PS51198"/>
    </source>
</evidence>
<dbReference type="Pfam" id="PF00580">
    <property type="entry name" value="UvrD-helicase"/>
    <property type="match status" value="1"/>
</dbReference>
<reference evidence="7 8" key="1">
    <citation type="submission" date="2024-09" db="EMBL/GenBank/DDBJ databases">
        <authorList>
            <person name="Sun Q."/>
            <person name="Mori K."/>
        </authorList>
    </citation>
    <scope>NUCLEOTIDE SEQUENCE [LARGE SCALE GENOMIC DNA]</scope>
    <source>
        <strain evidence="7 8">CCM 7415</strain>
    </source>
</reference>
<feature type="domain" description="UvrD-like helicase ATP-binding" evidence="6">
    <location>
        <begin position="251"/>
        <end position="558"/>
    </location>
</feature>
<sequence length="695" mass="77688">MAKMMLHRDVLKNFGKLPAKVQKKVVELTQKFEEDSTQASIHLEPLNAVKDSKVRSARVGADYRAIVIAPEKGDTFLLMHIDHHDEAYEWCRNKRFEAHQALGTLQVFDVEEAERSLHSSELGETEAASSEALAVPEYALQALSDEELFQAGVPEALIPAVRAVRNDDDFERLADYLPPEAAQVLYGVASGMPLDGAIHEMLGALEEIEKPTGPGDFSHLADITNMDLVLVQGEEHLREILSEDIEEWRVFLHPYQRKLVEWHTRGPMKIFGAAGTGKTVALMHRAAWLAQSCSNDEKVLITTFTTNLSVTIKGLMEKLAPSVVDRIEVTNLHQLARTICARAQWQGKIAEREDLQSIWRKVLAMPVASELDFSGDFVRDEFEQIIDPMGITSEEEYLTVVRTGRKPLRRKQRKALWKVFVEVRRQLSGRNLLTFDGLIHQAHEVLDRGEFPRYRHVLVDEIQDFSLEALRLVASISPIAEGLDNPLCVVGDGHQRIYNPVPVPLGRAGIEVRGRSRRLKINYRTSEEIRDWAHAALEGVSVDDLDGEQAMTQGDRSIFHGPEPQLVKSGSDDEVASAVVTWVKGLTKSGQLKTHEICLTPANSRVISALQSNGFATVELKARQADPGQEESGVRFGSKKRIKGLEFKAVAILDAGTCDSLLDRFENYVAATRARQQLLVINRPCREQTESEGDS</sequence>
<dbReference type="InterPro" id="IPR013986">
    <property type="entry name" value="DExx_box_DNA_helicase_dom_sf"/>
</dbReference>
<dbReference type="Proteomes" id="UP001589814">
    <property type="component" value="Unassembled WGS sequence"/>
</dbReference>
<comment type="caution">
    <text evidence="7">The sequence shown here is derived from an EMBL/GenBank/DDBJ whole genome shotgun (WGS) entry which is preliminary data.</text>
</comment>
<gene>
    <name evidence="7" type="ORF">ACFFHW_07910</name>
</gene>
<dbReference type="Gene3D" id="3.40.50.300">
    <property type="entry name" value="P-loop containing nucleotide triphosphate hydrolases"/>
    <property type="match status" value="2"/>
</dbReference>
<evidence type="ECO:0000256" key="2">
    <source>
        <dbReference type="ARBA" id="ARBA00022801"/>
    </source>
</evidence>
<dbReference type="EMBL" id="JBHLVX010000029">
    <property type="protein sequence ID" value="MFC0267911.1"/>
    <property type="molecule type" value="Genomic_DNA"/>
</dbReference>
<evidence type="ECO:0000256" key="3">
    <source>
        <dbReference type="ARBA" id="ARBA00022806"/>
    </source>
</evidence>
<feature type="binding site" evidence="5">
    <location>
        <begin position="272"/>
        <end position="279"/>
    </location>
    <ligand>
        <name>ATP</name>
        <dbReference type="ChEBI" id="CHEBI:30616"/>
    </ligand>
</feature>
<dbReference type="InterPro" id="IPR014016">
    <property type="entry name" value="UvrD-like_ATP-bd"/>
</dbReference>
<dbReference type="Gene3D" id="3.30.2310.20">
    <property type="entry name" value="RelE-like"/>
    <property type="match status" value="1"/>
</dbReference>
<evidence type="ECO:0000256" key="5">
    <source>
        <dbReference type="PROSITE-ProRule" id="PRU00560"/>
    </source>
</evidence>
<evidence type="ECO:0000256" key="4">
    <source>
        <dbReference type="ARBA" id="ARBA00022840"/>
    </source>
</evidence>
<keyword evidence="3 5" id="KW-0347">Helicase</keyword>
<dbReference type="PROSITE" id="PS51198">
    <property type="entry name" value="UVRD_HELICASE_ATP_BIND"/>
    <property type="match status" value="1"/>
</dbReference>
<dbReference type="SUPFAM" id="SSF143011">
    <property type="entry name" value="RelE-like"/>
    <property type="match status" value="1"/>
</dbReference>
<proteinExistence type="predicted"/>
<keyword evidence="4 5" id="KW-0067">ATP-binding</keyword>
<dbReference type="PANTHER" id="PTHR11070">
    <property type="entry name" value="UVRD / RECB / PCRA DNA HELICASE FAMILY MEMBER"/>
    <property type="match status" value="1"/>
</dbReference>
<dbReference type="SUPFAM" id="SSF52540">
    <property type="entry name" value="P-loop containing nucleoside triphosphate hydrolases"/>
    <property type="match status" value="1"/>
</dbReference>
<keyword evidence="8" id="KW-1185">Reference proteome</keyword>
<dbReference type="PANTHER" id="PTHR11070:SF45">
    <property type="entry name" value="DNA 3'-5' HELICASE"/>
    <property type="match status" value="1"/>
</dbReference>
<dbReference type="InterPro" id="IPR027417">
    <property type="entry name" value="P-loop_NTPase"/>
</dbReference>
<evidence type="ECO:0000313" key="7">
    <source>
        <dbReference type="EMBL" id="MFC0267911.1"/>
    </source>
</evidence>
<evidence type="ECO:0000256" key="1">
    <source>
        <dbReference type="ARBA" id="ARBA00022741"/>
    </source>
</evidence>
<dbReference type="InterPro" id="IPR000212">
    <property type="entry name" value="DNA_helicase_UvrD/REP"/>
</dbReference>
<keyword evidence="2 5" id="KW-0378">Hydrolase</keyword>
<organism evidence="7 8">
    <name type="scientific">Kushneria aurantia</name>
    <dbReference type="NCBI Taxonomy" id="504092"/>
    <lineage>
        <taxon>Bacteria</taxon>
        <taxon>Pseudomonadati</taxon>
        <taxon>Pseudomonadota</taxon>
        <taxon>Gammaproteobacteria</taxon>
        <taxon>Oceanospirillales</taxon>
        <taxon>Halomonadaceae</taxon>
        <taxon>Kushneria</taxon>
    </lineage>
</organism>
<dbReference type="Gene3D" id="1.10.10.160">
    <property type="match status" value="1"/>
</dbReference>